<dbReference type="RefSeq" id="WP_087459487.1">
    <property type="nucleotide sequence ID" value="NZ_CP021425.1"/>
</dbReference>
<dbReference type="PANTHER" id="PTHR46797">
    <property type="entry name" value="HTH-TYPE TRANSCRIPTIONAL REGULATOR"/>
    <property type="match status" value="1"/>
</dbReference>
<dbReference type="PROSITE" id="PS50943">
    <property type="entry name" value="HTH_CROC1"/>
    <property type="match status" value="1"/>
</dbReference>
<dbReference type="InterPro" id="IPR001387">
    <property type="entry name" value="Cro/C1-type_HTH"/>
</dbReference>
<evidence type="ECO:0000259" key="2">
    <source>
        <dbReference type="PROSITE" id="PS50943"/>
    </source>
</evidence>
<dbReference type="CDD" id="cd00093">
    <property type="entry name" value="HTH_XRE"/>
    <property type="match status" value="2"/>
</dbReference>
<proteinExistence type="predicted"/>
<evidence type="ECO:0000313" key="4">
    <source>
        <dbReference type="Proteomes" id="UP000196027"/>
    </source>
</evidence>
<dbReference type="Pfam" id="PF01381">
    <property type="entry name" value="HTH_3"/>
    <property type="match status" value="1"/>
</dbReference>
<gene>
    <name evidence="3" type="ORF">OLMES_0158</name>
</gene>
<dbReference type="GO" id="GO:0003677">
    <property type="term" value="F:DNA binding"/>
    <property type="evidence" value="ECO:0007669"/>
    <property type="project" value="UniProtKB-KW"/>
</dbReference>
<reference evidence="3 4" key="1">
    <citation type="submission" date="2017-05" db="EMBL/GenBank/DDBJ databases">
        <title>Genomic insights into alkan degradation activity of Oleiphilus messinensis.</title>
        <authorList>
            <person name="Kozyavkin S.A."/>
            <person name="Slesarev A.I."/>
            <person name="Golyshin P.N."/>
            <person name="Korzhenkov A."/>
            <person name="Golyshina O.N."/>
            <person name="Toshchakov S.V."/>
        </authorList>
    </citation>
    <scope>NUCLEOTIDE SEQUENCE [LARGE SCALE GENOMIC DNA]</scope>
    <source>
        <strain evidence="3 4">ME102</strain>
    </source>
</reference>
<evidence type="ECO:0000256" key="1">
    <source>
        <dbReference type="ARBA" id="ARBA00023125"/>
    </source>
</evidence>
<organism evidence="3 4">
    <name type="scientific">Oleiphilus messinensis</name>
    <dbReference type="NCBI Taxonomy" id="141451"/>
    <lineage>
        <taxon>Bacteria</taxon>
        <taxon>Pseudomonadati</taxon>
        <taxon>Pseudomonadota</taxon>
        <taxon>Gammaproteobacteria</taxon>
        <taxon>Oceanospirillales</taxon>
        <taxon>Oleiphilaceae</taxon>
        <taxon>Oleiphilus</taxon>
    </lineage>
</organism>
<dbReference type="PANTHER" id="PTHR46797:SF1">
    <property type="entry name" value="METHYLPHOSPHONATE SYNTHASE"/>
    <property type="match status" value="1"/>
</dbReference>
<sequence length="132" mass="14543">MIIHHATDLLNLITRRRQSSEINAALLATSANVSPKFISQLENGKETIEVDSLIKVARALGINIPILFNSELLGTLVKTRRHSLGLDQITGAALCNVSPRFLSTIENGKPRKRLNKLFDVLTGFGIEIEVLE</sequence>
<dbReference type="Gene3D" id="1.10.260.40">
    <property type="entry name" value="lambda repressor-like DNA-binding domains"/>
    <property type="match status" value="2"/>
</dbReference>
<accession>A0A1Y0I394</accession>
<dbReference type="EMBL" id="CP021425">
    <property type="protein sequence ID" value="ARU54266.1"/>
    <property type="molecule type" value="Genomic_DNA"/>
</dbReference>
<dbReference type="SMART" id="SM00530">
    <property type="entry name" value="HTH_XRE"/>
    <property type="match status" value="2"/>
</dbReference>
<dbReference type="SUPFAM" id="SSF47413">
    <property type="entry name" value="lambda repressor-like DNA-binding domains"/>
    <property type="match status" value="2"/>
</dbReference>
<dbReference type="InterPro" id="IPR010982">
    <property type="entry name" value="Lambda_DNA-bd_dom_sf"/>
</dbReference>
<feature type="domain" description="HTH cro/C1-type" evidence="2">
    <location>
        <begin position="27"/>
        <end position="67"/>
    </location>
</feature>
<protein>
    <recommendedName>
        <fullName evidence="2">HTH cro/C1-type domain-containing protein</fullName>
    </recommendedName>
</protein>
<evidence type="ECO:0000313" key="3">
    <source>
        <dbReference type="EMBL" id="ARU54266.1"/>
    </source>
</evidence>
<dbReference type="InterPro" id="IPR050807">
    <property type="entry name" value="TransReg_Diox_bact_type"/>
</dbReference>
<dbReference type="Proteomes" id="UP000196027">
    <property type="component" value="Chromosome"/>
</dbReference>
<name>A0A1Y0I394_9GAMM</name>
<dbReference type="GO" id="GO:0003700">
    <property type="term" value="F:DNA-binding transcription factor activity"/>
    <property type="evidence" value="ECO:0007669"/>
    <property type="project" value="TreeGrafter"/>
</dbReference>
<keyword evidence="1" id="KW-0238">DNA-binding</keyword>
<dbReference type="AlphaFoldDB" id="A0A1Y0I394"/>
<keyword evidence="4" id="KW-1185">Reference proteome</keyword>
<dbReference type="GO" id="GO:0005829">
    <property type="term" value="C:cytosol"/>
    <property type="evidence" value="ECO:0007669"/>
    <property type="project" value="TreeGrafter"/>
</dbReference>
<dbReference type="KEGG" id="ome:OLMES_0158"/>
<dbReference type="OrthoDB" id="9156632at2"/>